<dbReference type="SMART" id="SM00028">
    <property type="entry name" value="TPR"/>
    <property type="match status" value="4"/>
</dbReference>
<dbReference type="GO" id="GO:0031514">
    <property type="term" value="C:motile cilium"/>
    <property type="evidence" value="ECO:0007669"/>
    <property type="project" value="TreeGrafter"/>
</dbReference>
<dbReference type="InterPro" id="IPR011990">
    <property type="entry name" value="TPR-like_helical_dom_sf"/>
</dbReference>
<dbReference type="GO" id="GO:0003341">
    <property type="term" value="P:cilium movement"/>
    <property type="evidence" value="ECO:0007669"/>
    <property type="project" value="TreeGrafter"/>
</dbReference>
<evidence type="ECO:0000256" key="2">
    <source>
        <dbReference type="ARBA" id="ARBA00022803"/>
    </source>
</evidence>
<dbReference type="PANTHER" id="PTHR44314">
    <property type="entry name" value="CILIA- AND FLAGELLA-ASSOCIATED PROTEIN 70"/>
    <property type="match status" value="1"/>
</dbReference>
<evidence type="ECO:0000313" key="5">
    <source>
        <dbReference type="Proteomes" id="UP001497482"/>
    </source>
</evidence>
<dbReference type="Pfam" id="PF14559">
    <property type="entry name" value="TPR_19"/>
    <property type="match status" value="1"/>
</dbReference>
<dbReference type="GO" id="GO:0060271">
    <property type="term" value="P:cilium assembly"/>
    <property type="evidence" value="ECO:0007669"/>
    <property type="project" value="TreeGrafter"/>
</dbReference>
<dbReference type="GO" id="GO:0070062">
    <property type="term" value="C:extracellular exosome"/>
    <property type="evidence" value="ECO:0007669"/>
    <property type="project" value="TreeGrafter"/>
</dbReference>
<feature type="repeat" description="TPR" evidence="3">
    <location>
        <begin position="136"/>
        <end position="169"/>
    </location>
</feature>
<dbReference type="Gene3D" id="1.25.40.10">
    <property type="entry name" value="Tetratricopeptide repeat domain"/>
    <property type="match status" value="1"/>
</dbReference>
<name>A0AAV2KS82_KNICA</name>
<protein>
    <submittedName>
        <fullName evidence="4">Uncharacterized protein</fullName>
    </submittedName>
</protein>
<keyword evidence="5" id="KW-1185">Reference proteome</keyword>
<reference evidence="4 5" key="1">
    <citation type="submission" date="2024-04" db="EMBL/GenBank/DDBJ databases">
        <authorList>
            <person name="Waldvogel A.-M."/>
            <person name="Schoenle A."/>
        </authorList>
    </citation>
    <scope>NUCLEOTIDE SEQUENCE [LARGE SCALE GENOMIC DNA]</scope>
</reference>
<evidence type="ECO:0000256" key="1">
    <source>
        <dbReference type="ARBA" id="ARBA00022737"/>
    </source>
</evidence>
<accession>A0AAV2KS82</accession>
<dbReference type="PROSITE" id="PS50005">
    <property type="entry name" value="TPR"/>
    <property type="match status" value="2"/>
</dbReference>
<keyword evidence="2 3" id="KW-0802">TPR repeat</keyword>
<sequence length="295" mass="33417">MCTVPCEGLLHLQQQEEILCERDFLEAKKLLRARETPLKEVLSFWTELVKKRREEEAPGPSDSEVEVHSIFLHTVSFLLHSRCLQLAERALALELQSSGLSEIYLLHLGHLHLLRHDCSSALVILEEALCRNPQSAEAWALKGHCLFLQGSISAAQHSYERSLSLQPQPQQLVRLRLGSIYLQNRQFEQGAQVFLEACEQNPSPLSWLGLGVACYRLGELALAESTLTEANVLDPQSASVWAHRSLICLKSGRLKEAVKCFKNSEKFGLRDDALHREFTEMHEQMRNGSQEVHYG</sequence>
<feature type="repeat" description="TPR" evidence="3">
    <location>
        <begin position="171"/>
        <end position="204"/>
    </location>
</feature>
<proteinExistence type="predicted"/>
<organism evidence="4 5">
    <name type="scientific">Knipowitschia caucasica</name>
    <name type="common">Caucasian dwarf goby</name>
    <name type="synonym">Pomatoschistus caucasicus</name>
    <dbReference type="NCBI Taxonomy" id="637954"/>
    <lineage>
        <taxon>Eukaryota</taxon>
        <taxon>Metazoa</taxon>
        <taxon>Chordata</taxon>
        <taxon>Craniata</taxon>
        <taxon>Vertebrata</taxon>
        <taxon>Euteleostomi</taxon>
        <taxon>Actinopterygii</taxon>
        <taxon>Neopterygii</taxon>
        <taxon>Teleostei</taxon>
        <taxon>Neoteleostei</taxon>
        <taxon>Acanthomorphata</taxon>
        <taxon>Gobiaria</taxon>
        <taxon>Gobiiformes</taxon>
        <taxon>Gobioidei</taxon>
        <taxon>Gobiidae</taxon>
        <taxon>Gobiinae</taxon>
        <taxon>Knipowitschia</taxon>
    </lineage>
</organism>
<evidence type="ECO:0000256" key="3">
    <source>
        <dbReference type="PROSITE-ProRule" id="PRU00339"/>
    </source>
</evidence>
<dbReference type="EMBL" id="OZ035824">
    <property type="protein sequence ID" value="CAL1591488.1"/>
    <property type="molecule type" value="Genomic_DNA"/>
</dbReference>
<evidence type="ECO:0000313" key="4">
    <source>
        <dbReference type="EMBL" id="CAL1591488.1"/>
    </source>
</evidence>
<gene>
    <name evidence="4" type="ORF">KC01_LOCUS20856</name>
</gene>
<keyword evidence="1" id="KW-0677">Repeat</keyword>
<dbReference type="PANTHER" id="PTHR44314:SF1">
    <property type="entry name" value="CILIA- AND FLAGELLA-ASSOCIATED PROTEIN 70"/>
    <property type="match status" value="1"/>
</dbReference>
<dbReference type="Proteomes" id="UP001497482">
    <property type="component" value="Chromosome 2"/>
</dbReference>
<dbReference type="InterPro" id="IPR052628">
    <property type="entry name" value="CFAP70"/>
</dbReference>
<dbReference type="Pfam" id="PF13181">
    <property type="entry name" value="TPR_8"/>
    <property type="match status" value="1"/>
</dbReference>
<dbReference type="SUPFAM" id="SSF48452">
    <property type="entry name" value="TPR-like"/>
    <property type="match status" value="1"/>
</dbReference>
<dbReference type="AlphaFoldDB" id="A0AAV2KS82"/>
<dbReference type="InterPro" id="IPR019734">
    <property type="entry name" value="TPR_rpt"/>
</dbReference>
<dbReference type="Pfam" id="PF13432">
    <property type="entry name" value="TPR_16"/>
    <property type="match status" value="1"/>
</dbReference>